<dbReference type="InterPro" id="IPR009061">
    <property type="entry name" value="DNA-bd_dom_put_sf"/>
</dbReference>
<dbReference type="Pfam" id="PF12728">
    <property type="entry name" value="HTH_17"/>
    <property type="match status" value="1"/>
</dbReference>
<comment type="caution">
    <text evidence="2">The sequence shown here is derived from an EMBL/GenBank/DDBJ whole genome shotgun (WGS) entry which is preliminary data.</text>
</comment>
<proteinExistence type="predicted"/>
<dbReference type="EMBL" id="JACCCY010000003">
    <property type="protein sequence ID" value="NYI50120.1"/>
    <property type="molecule type" value="Genomic_DNA"/>
</dbReference>
<evidence type="ECO:0000313" key="2">
    <source>
        <dbReference type="EMBL" id="NYI50120.1"/>
    </source>
</evidence>
<evidence type="ECO:0000259" key="1">
    <source>
        <dbReference type="Pfam" id="PF12728"/>
    </source>
</evidence>
<dbReference type="PANTHER" id="PTHR34585">
    <property type="match status" value="1"/>
</dbReference>
<dbReference type="Proteomes" id="UP000574332">
    <property type="component" value="Unassembled WGS sequence"/>
</dbReference>
<dbReference type="PANTHER" id="PTHR34585:SF22">
    <property type="entry name" value="HELIX-TURN-HELIX DOMAIN-CONTAINING PROTEIN"/>
    <property type="match status" value="1"/>
</dbReference>
<feature type="domain" description="Helix-turn-helix" evidence="1">
    <location>
        <begin position="47"/>
        <end position="93"/>
    </location>
</feature>
<dbReference type="InterPro" id="IPR041657">
    <property type="entry name" value="HTH_17"/>
</dbReference>
<protein>
    <recommendedName>
        <fullName evidence="1">Helix-turn-helix domain-containing protein</fullName>
    </recommendedName>
</protein>
<accession>A0A8E2D5T4</accession>
<keyword evidence="3" id="KW-1185">Reference proteome</keyword>
<sequence length="99" mass="11851">MSEIITQKSERVTRFLSTVDRMTEALDKLSDSYAPRFGGEYYVSDVELTERLKISDRTTQEWRSSGKIDYIQFERKGKVLYRESDIQKFLEKHYLKAWQ</sequence>
<gene>
    <name evidence="2" type="ORF">F5613_002250</name>
</gene>
<dbReference type="SUPFAM" id="SSF46955">
    <property type="entry name" value="Putative DNA-binding domain"/>
    <property type="match status" value="1"/>
</dbReference>
<reference evidence="2 3" key="1">
    <citation type="submission" date="2020-07" db="EMBL/GenBank/DDBJ databases">
        <title>Genomic Encyclopedia of Type Strains, Phase IV (KMG-IV): sequencing the most valuable type-strain genomes for metagenomic binning, comparative biology and taxonomic classification.</title>
        <authorList>
            <person name="Goeker M."/>
        </authorList>
    </citation>
    <scope>NUCLEOTIDE SEQUENCE [LARGE SCALE GENOMIC DNA]</scope>
    <source>
        <strain evidence="2 3">DSM 23697</strain>
    </source>
</reference>
<name>A0A8E2D5T4_9PORP</name>
<dbReference type="RefSeq" id="WP_179399761.1">
    <property type="nucleotide sequence ID" value="NZ_JACCCY010000003.1"/>
</dbReference>
<dbReference type="AlphaFoldDB" id="A0A8E2D5T4"/>
<organism evidence="2 3">
    <name type="scientific">Macellibacteroides fermentans</name>
    <dbReference type="NCBI Taxonomy" id="879969"/>
    <lineage>
        <taxon>Bacteria</taxon>
        <taxon>Pseudomonadati</taxon>
        <taxon>Bacteroidota</taxon>
        <taxon>Bacteroidia</taxon>
        <taxon>Bacteroidales</taxon>
        <taxon>Porphyromonadaceae</taxon>
        <taxon>Macellibacteroides</taxon>
    </lineage>
</organism>
<evidence type="ECO:0000313" key="3">
    <source>
        <dbReference type="Proteomes" id="UP000574332"/>
    </source>
</evidence>